<dbReference type="InterPro" id="IPR001202">
    <property type="entry name" value="WW_dom"/>
</dbReference>
<keyword evidence="16" id="KW-0508">mRNA splicing</keyword>
<feature type="coiled-coil region" evidence="25">
    <location>
        <begin position="1573"/>
        <end position="1601"/>
    </location>
</feature>
<keyword evidence="12" id="KW-0347">Helicase</keyword>
<evidence type="ECO:0000256" key="14">
    <source>
        <dbReference type="ARBA" id="ARBA00022840"/>
    </source>
</evidence>
<evidence type="ECO:0000313" key="31">
    <source>
        <dbReference type="Proteomes" id="UP000682877"/>
    </source>
</evidence>
<keyword evidence="18" id="KW-0131">Cell cycle</keyword>
<evidence type="ECO:0000256" key="19">
    <source>
        <dbReference type="ARBA" id="ARBA00047995"/>
    </source>
</evidence>
<feature type="compositionally biased region" description="Acidic residues" evidence="26">
    <location>
        <begin position="179"/>
        <end position="191"/>
    </location>
</feature>
<dbReference type="GO" id="GO:0042555">
    <property type="term" value="C:MCM complex"/>
    <property type="evidence" value="ECO:0007669"/>
    <property type="project" value="InterPro"/>
</dbReference>
<dbReference type="InterPro" id="IPR027417">
    <property type="entry name" value="P-loop_NTPase"/>
</dbReference>
<dbReference type="FunFam" id="3.40.50.300:FF:000138">
    <property type="entry name" value="DNA helicase"/>
    <property type="match status" value="1"/>
</dbReference>
<dbReference type="FunFam" id="1.10.10.440:FF:000026">
    <property type="entry name" value="Pre-mRNA-processing protein 40A"/>
    <property type="match status" value="1"/>
</dbReference>
<dbReference type="InterPro" id="IPR002713">
    <property type="entry name" value="FF_domain"/>
</dbReference>
<dbReference type="Pfam" id="PF12619">
    <property type="entry name" value="MCM2_N"/>
    <property type="match status" value="1"/>
</dbReference>
<evidence type="ECO:0000256" key="15">
    <source>
        <dbReference type="ARBA" id="ARBA00023125"/>
    </source>
</evidence>
<dbReference type="Pfam" id="PF25432">
    <property type="entry name" value="FF_PRPF40A"/>
    <property type="match status" value="1"/>
</dbReference>
<reference evidence="30" key="1">
    <citation type="submission" date="2021-01" db="EMBL/GenBank/DDBJ databases">
        <authorList>
            <person name="Bezrukov I."/>
        </authorList>
    </citation>
    <scope>NUCLEOTIDE SEQUENCE</scope>
</reference>
<dbReference type="PROSITE" id="PS50020">
    <property type="entry name" value="WW_DOMAIN_2"/>
    <property type="match status" value="2"/>
</dbReference>
<dbReference type="FunFam" id="2.20.28.10:FF:000002">
    <property type="entry name" value="DNA helicase"/>
    <property type="match status" value="1"/>
</dbReference>
<dbReference type="GO" id="GO:0005524">
    <property type="term" value="F:ATP binding"/>
    <property type="evidence" value="ECO:0007669"/>
    <property type="project" value="UniProtKB-KW"/>
</dbReference>
<dbReference type="PRINTS" id="PR01657">
    <property type="entry name" value="MCMFAMILY"/>
</dbReference>
<keyword evidence="31" id="KW-1185">Reference proteome</keyword>
<dbReference type="SUPFAM" id="SSF81698">
    <property type="entry name" value="FF domain"/>
    <property type="match status" value="5"/>
</dbReference>
<dbReference type="InterPro" id="IPR031327">
    <property type="entry name" value="MCM"/>
</dbReference>
<feature type="compositionally biased region" description="Basic residues" evidence="26">
    <location>
        <begin position="1894"/>
        <end position="1909"/>
    </location>
</feature>
<dbReference type="SUPFAM" id="SSF50249">
    <property type="entry name" value="Nucleic acid-binding proteins"/>
    <property type="match status" value="1"/>
</dbReference>
<dbReference type="PANTHER" id="PTHR11630:SF44">
    <property type="entry name" value="DNA REPLICATION LICENSING FACTOR MCM2"/>
    <property type="match status" value="1"/>
</dbReference>
<feature type="compositionally biased region" description="Low complexity" evidence="26">
    <location>
        <begin position="1270"/>
        <end position="1293"/>
    </location>
</feature>
<evidence type="ECO:0000256" key="17">
    <source>
        <dbReference type="ARBA" id="ARBA00023242"/>
    </source>
</evidence>
<keyword evidence="15" id="KW-0238">DNA-binding</keyword>
<feature type="domain" description="FF" evidence="29">
    <location>
        <begin position="1720"/>
        <end position="1787"/>
    </location>
</feature>
<evidence type="ECO:0000256" key="24">
    <source>
        <dbReference type="ARBA" id="ARBA00078186"/>
    </source>
</evidence>
<dbReference type="InterPro" id="IPR001208">
    <property type="entry name" value="MCM_dom"/>
</dbReference>
<keyword evidence="5" id="KW-0507">mRNA processing</keyword>
<evidence type="ECO:0000256" key="13">
    <source>
        <dbReference type="ARBA" id="ARBA00022833"/>
    </source>
</evidence>
<feature type="domain" description="MCM C-terminal AAA(+) ATPase" evidence="28">
    <location>
        <begin position="498"/>
        <end position="704"/>
    </location>
</feature>
<dbReference type="SUPFAM" id="SSF51045">
    <property type="entry name" value="WW domain"/>
    <property type="match status" value="2"/>
</dbReference>
<comment type="subcellular location">
    <subcellularLocation>
        <location evidence="1">Nucleus</location>
    </subcellularLocation>
</comment>
<feature type="domain" description="FF" evidence="29">
    <location>
        <begin position="1518"/>
        <end position="1579"/>
    </location>
</feature>
<feature type="region of interest" description="Disordered" evidence="26">
    <location>
        <begin position="969"/>
        <end position="1040"/>
    </location>
</feature>
<feature type="region of interest" description="Disordered" evidence="26">
    <location>
        <begin position="1"/>
        <end position="102"/>
    </location>
</feature>
<accession>A0A8S1ZPX7</accession>
<feature type="region of interest" description="Disordered" evidence="26">
    <location>
        <begin position="1074"/>
        <end position="1116"/>
    </location>
</feature>
<feature type="domain" description="WW" evidence="27">
    <location>
        <begin position="1170"/>
        <end position="1203"/>
    </location>
</feature>
<evidence type="ECO:0000256" key="2">
    <source>
        <dbReference type="ARBA" id="ARBA00008010"/>
    </source>
</evidence>
<dbReference type="Pfam" id="PF23669">
    <property type="entry name" value="WHD_MCM2"/>
    <property type="match status" value="1"/>
</dbReference>
<dbReference type="GO" id="GO:0043138">
    <property type="term" value="F:3'-5' DNA helicase activity"/>
    <property type="evidence" value="ECO:0007669"/>
    <property type="project" value="TreeGrafter"/>
</dbReference>
<keyword evidence="17" id="KW-0539">Nucleus</keyword>
<dbReference type="Pfam" id="PF17855">
    <property type="entry name" value="MCM_lid"/>
    <property type="match status" value="1"/>
</dbReference>
<comment type="subunit">
    <text evidence="22">Interacts (via the WW domains) with the phosphorylated C-terminal domain of NRPB1 (via CTD domain).</text>
</comment>
<keyword evidence="14" id="KW-0067">ATP-binding</keyword>
<evidence type="ECO:0000256" key="7">
    <source>
        <dbReference type="ARBA" id="ARBA00022723"/>
    </source>
</evidence>
<dbReference type="GO" id="GO:0008270">
    <property type="term" value="F:zinc ion binding"/>
    <property type="evidence" value="ECO:0007669"/>
    <property type="project" value="UniProtKB-KW"/>
</dbReference>
<feature type="compositionally biased region" description="Polar residues" evidence="26">
    <location>
        <begin position="1256"/>
        <end position="1269"/>
    </location>
</feature>
<feature type="region of interest" description="Disordered" evidence="26">
    <location>
        <begin position="1790"/>
        <end position="1952"/>
    </location>
</feature>
<feature type="compositionally biased region" description="Polar residues" evidence="26">
    <location>
        <begin position="1321"/>
        <end position="1331"/>
    </location>
</feature>
<feature type="domain" description="FF" evidence="29">
    <location>
        <begin position="1665"/>
        <end position="1719"/>
    </location>
</feature>
<evidence type="ECO:0000256" key="23">
    <source>
        <dbReference type="ARBA" id="ARBA00074927"/>
    </source>
</evidence>
<dbReference type="EMBL" id="LR999451">
    <property type="protein sequence ID" value="CAE5959476.1"/>
    <property type="molecule type" value="Genomic_DNA"/>
</dbReference>
<protein>
    <recommendedName>
        <fullName evidence="4">DNA replication licensing factor MCM2</fullName>
        <ecNumber evidence="3">3.6.4.12</ecNumber>
    </recommendedName>
    <alternativeName>
        <fullName evidence="23">DNA replication licensing factor mcm2</fullName>
    </alternativeName>
    <alternativeName>
        <fullName evidence="24">Minichromosome maintenance protein 2</fullName>
    </alternativeName>
</protein>
<feature type="region of interest" description="Disordered" evidence="26">
    <location>
        <begin position="119"/>
        <end position="191"/>
    </location>
</feature>
<dbReference type="SMART" id="SM00456">
    <property type="entry name" value="WW"/>
    <property type="match status" value="2"/>
</dbReference>
<evidence type="ECO:0000256" key="6">
    <source>
        <dbReference type="ARBA" id="ARBA00022705"/>
    </source>
</evidence>
<dbReference type="CDD" id="cd00201">
    <property type="entry name" value="WW"/>
    <property type="match status" value="2"/>
</dbReference>
<dbReference type="Pfam" id="PF00493">
    <property type="entry name" value="MCM"/>
    <property type="match status" value="1"/>
</dbReference>
<dbReference type="Gene3D" id="2.20.70.10">
    <property type="match status" value="2"/>
</dbReference>
<evidence type="ECO:0000256" key="3">
    <source>
        <dbReference type="ARBA" id="ARBA00012551"/>
    </source>
</evidence>
<dbReference type="GO" id="GO:1902975">
    <property type="term" value="P:mitotic DNA replication initiation"/>
    <property type="evidence" value="ECO:0007669"/>
    <property type="project" value="TreeGrafter"/>
</dbReference>
<dbReference type="InterPro" id="IPR036517">
    <property type="entry name" value="FF_domain_sf"/>
</dbReference>
<feature type="compositionally biased region" description="Basic and acidic residues" evidence="26">
    <location>
        <begin position="1876"/>
        <end position="1893"/>
    </location>
</feature>
<dbReference type="GO" id="GO:0016787">
    <property type="term" value="F:hydrolase activity"/>
    <property type="evidence" value="ECO:0007669"/>
    <property type="project" value="UniProtKB-KW"/>
</dbReference>
<dbReference type="GO" id="GO:0000727">
    <property type="term" value="P:double-strand break repair via break-induced replication"/>
    <property type="evidence" value="ECO:0007669"/>
    <property type="project" value="TreeGrafter"/>
</dbReference>
<evidence type="ECO:0000256" key="11">
    <source>
        <dbReference type="ARBA" id="ARBA00022801"/>
    </source>
</evidence>
<feature type="compositionally biased region" description="Low complexity" evidence="26">
    <location>
        <begin position="973"/>
        <end position="986"/>
    </location>
</feature>
<evidence type="ECO:0000256" key="12">
    <source>
        <dbReference type="ARBA" id="ARBA00022806"/>
    </source>
</evidence>
<evidence type="ECO:0000256" key="8">
    <source>
        <dbReference type="ARBA" id="ARBA00022737"/>
    </source>
</evidence>
<evidence type="ECO:0000256" key="21">
    <source>
        <dbReference type="ARBA" id="ARBA00061317"/>
    </source>
</evidence>
<name>A0A8S1ZPX7_ARAAE</name>
<keyword evidence="11" id="KW-0378">Hydrolase</keyword>
<sequence>MAGENSDNEPSSPTSPSSAGFNTDQLPISTSQNSENFSDEEAAVDTQIIRDEPEEADEEEEEDGEDLFPENFMDDYRKMDENDQYESNGLDDSVDDERDLGQVMLDRRAADAVLDARETRAANRKLPHLLHDNDSDDWNYRPSKRSRTTVPPRGNGGDPDGNPPSSPGGSQPDISMTDQTDDYQDEDDNEDEAEFEMYRIQGTLREWVMRDEVRRFIARKFKDFLLTYVKPKNENGDIEYVRLINEMVSANKCSLEIDYKEFIHVHPNIAIWLADAPQPVLEVMEEVSEKVIFDLHPNYKNIHTKIYVRVTNLPVNDQIRNIRQIHLNTMIRIGGVVTRRSGVFPQLQQVKYDCNKCGAILGPFFQNSYSEVKVGSCSECQSKGPFTVNVEQTIYRNYQKLTIQESPGTVPAGRLPRHKEVILLNDLIDCARPGEEIEVTGIYTNNFDLSLNTKNGFPVFATVVEANYVTKKQDLFSAYKLTQEDKTQIEELSKDPRIVERIIKSIAPSIYGHEDIKTALALAMFGGQEKNIKGKHRLRGDINVLLLGDPGTAKSQFLKYVEKTGQRAVYTTGKGASAVGLTAAVHKDPVTREWTLEGGALVLADRGICLIDEFDKMNDQDRVSIHEAMEQQSISISKAGIVTSLQARCSVIAAANPVGGRYDSSKSFAQNVELTDPILSRFDILCVVKDVVDPVTDEMLAEFVVNSHFKSQPKGGKMEDSEPEDGIQGSSGSTDPEVLPQNLLKKYLTYSKLYVFPKLGELDAKKLETVYANLRRESMNGQGVSIATRHLESMIRMSEAHARMHLRQYVTEEDVNMAIRVLLDSFISTQKFGVQRTLRESFKRYITYKKDFNSLLLVLLKELVKNALKFEEIISGSNSGLPTIEVKIEELQTKAKEYDIADLRPFFSSTDFSKAHFELDHVRGMISQDTSVDPTDSCVFVENYLFLQFVGVWLVKVRLGFRNLVKPPFGETSSSSSILSDSSSDLMANNPPQSSGAQFRPMAPGQQGQHFVPAASQPFHPYGHVPPNVQSQPPQYSQPIQQQQLFPVRPGQPVHITSSSQAVSVPYIQTNKILTSGSTQPQPNAPQMTGFATSGPPFSSPYTFVPSSYPQQQPTSLVQPNSQMHVAGVPPAANTWPVPVNQSTSLVSPVQQTGQQTPVAVSTDPGNLTPQSASDWQEHTSVDGRKYYYNKRTKQSNWEKPLELMTPLERADASTVWKEFTTPEGKKYYYNKVTKESKWTIPEDLKLAREQAQLASEKTSLSEAGSTPLSHHAASSSDLAVSTGTSVVPSTSSALPGHSSSPIQAGLAVPVTRPPSVAPVTPTSAAISDTEASAIKADNLPSRGADDLNDGATAQNNEAENKEMSVNGKANLSPAGDKANVEEPMVYATKQEAKAAFKSLLESVNVHSDWTWEQTLKEIVHDKRYGALRTLGERKQAFNEYLGQRKKVEAEERRRRQKKAREEFVKMLEECEELSSSMKWSKAMSLFENDERFKAVDRPRDREDLFDNYIVELERKEREKAAEEHRQHMAEYRKFLETCDYIKAGTQWRKIQERLEDDERCSCLEKIDRLIGFEEYMLDLEKEEEEQKRVEKEHVRRAERKNRDALRTLLEEHVAAGILTAKTYWLDYCVELKDLPQYQAVASNTSGSTPKDLFEDITEELEKQYHEDKSYVKDAMKSRKISMVSSWLFEDFKSAISEDLSSQPISDINLKLIYDDLVGRAKEKEEKEARKLQRLAEEFTNLLHTFKEITAASNWEDSKQLLEESQEYRSIGDESVSRGLFEEYITSLQEKAKEKERKRDEEKVRKEKERDEKEKRKDKDKERREKEREREKEKGKERSKREESDGETAMDVSEGHKDEKRKGKDRDRKHRRRHHNSDEDVSSDRDDRDESKKSSRKHGNDRKKSRKHANSPESDSENRHKRQKKEQREGSRRSGHDELEDGEVGEDGEIRH</sequence>
<feature type="region of interest" description="Disordered" evidence="26">
    <location>
        <begin position="1314"/>
        <end position="1364"/>
    </location>
</feature>
<feature type="compositionally biased region" description="Low complexity" evidence="26">
    <location>
        <begin position="1026"/>
        <end position="1040"/>
    </location>
</feature>
<dbReference type="InterPro" id="IPR041562">
    <property type="entry name" value="MCM_lid"/>
</dbReference>
<dbReference type="InterPro" id="IPR027925">
    <property type="entry name" value="MCM_N"/>
</dbReference>
<dbReference type="Pfam" id="PF01846">
    <property type="entry name" value="FF"/>
    <property type="match status" value="3"/>
</dbReference>
<comment type="similarity">
    <text evidence="21">Belongs to the PRPF40 family.</text>
</comment>
<dbReference type="InterPro" id="IPR018525">
    <property type="entry name" value="MCM_CS"/>
</dbReference>
<feature type="region of interest" description="Disordered" evidence="26">
    <location>
        <begin position="710"/>
        <end position="738"/>
    </location>
</feature>
<evidence type="ECO:0000256" key="16">
    <source>
        <dbReference type="ARBA" id="ARBA00023187"/>
    </source>
</evidence>
<keyword evidence="6" id="KW-0235">DNA replication</keyword>
<dbReference type="GO" id="GO:0000347">
    <property type="term" value="C:THO complex"/>
    <property type="evidence" value="ECO:0007669"/>
    <property type="project" value="UniProtKB-ARBA"/>
</dbReference>
<feature type="compositionally biased region" description="Acidic residues" evidence="26">
    <location>
        <begin position="52"/>
        <end position="68"/>
    </location>
</feature>
<dbReference type="FunFam" id="1.10.10.440:FF:000013">
    <property type="entry name" value="pre-mRNA-processing protein 40A isoform X1"/>
    <property type="match status" value="1"/>
</dbReference>
<keyword evidence="7" id="KW-0479">Metal-binding</keyword>
<dbReference type="GO" id="GO:0003697">
    <property type="term" value="F:single-stranded DNA binding"/>
    <property type="evidence" value="ECO:0007669"/>
    <property type="project" value="TreeGrafter"/>
</dbReference>
<comment type="function">
    <text evidence="20">Binds the phosphorylated C-terminal domain (CTD) of the largest subunit of RNA polymerase II and functions as a scaffold for RNA processing machineries. May be involved in pre-mRNA splicing.</text>
</comment>
<evidence type="ECO:0000256" key="26">
    <source>
        <dbReference type="SAM" id="MobiDB-lite"/>
    </source>
</evidence>
<feature type="domain" description="FF" evidence="29">
    <location>
        <begin position="1390"/>
        <end position="1444"/>
    </location>
</feature>
<dbReference type="Gene3D" id="2.40.50.140">
    <property type="entry name" value="Nucleic acid-binding proteins"/>
    <property type="match status" value="1"/>
</dbReference>
<dbReference type="InterPro" id="IPR008045">
    <property type="entry name" value="MCM2"/>
</dbReference>
<evidence type="ECO:0000259" key="27">
    <source>
        <dbReference type="PROSITE" id="PS50020"/>
    </source>
</evidence>
<dbReference type="Pfam" id="PF00397">
    <property type="entry name" value="WW"/>
    <property type="match status" value="2"/>
</dbReference>
<dbReference type="FunFam" id="1.10.10.440:FF:000024">
    <property type="entry name" value="Pre-mRNA-processing protein 40A"/>
    <property type="match status" value="1"/>
</dbReference>
<feature type="compositionally biased region" description="Basic and acidic residues" evidence="26">
    <location>
        <begin position="1926"/>
        <end position="1937"/>
    </location>
</feature>
<feature type="domain" description="WW" evidence="27">
    <location>
        <begin position="1211"/>
        <end position="1244"/>
    </location>
</feature>
<comment type="catalytic activity">
    <reaction evidence="19">
        <text>ATP + H2O = ADP + phosphate + H(+)</text>
        <dbReference type="Rhea" id="RHEA:13065"/>
        <dbReference type="ChEBI" id="CHEBI:15377"/>
        <dbReference type="ChEBI" id="CHEBI:15378"/>
        <dbReference type="ChEBI" id="CHEBI:30616"/>
        <dbReference type="ChEBI" id="CHEBI:43474"/>
        <dbReference type="ChEBI" id="CHEBI:456216"/>
        <dbReference type="EC" id="3.6.4.12"/>
    </reaction>
</comment>
<dbReference type="EC" id="3.6.4.12" evidence="3"/>
<dbReference type="Gene3D" id="2.20.28.10">
    <property type="match status" value="1"/>
</dbReference>
<keyword evidence="25" id="KW-0175">Coiled coil</keyword>
<dbReference type="GO" id="GO:0008380">
    <property type="term" value="P:RNA splicing"/>
    <property type="evidence" value="ECO:0007669"/>
    <property type="project" value="UniProtKB-KW"/>
</dbReference>
<evidence type="ECO:0000256" key="5">
    <source>
        <dbReference type="ARBA" id="ARBA00022664"/>
    </source>
</evidence>
<dbReference type="CDD" id="cd17753">
    <property type="entry name" value="MCM2"/>
    <property type="match status" value="1"/>
</dbReference>
<comment type="similarity">
    <text evidence="2">Belongs to the MCM family.</text>
</comment>
<dbReference type="Gene3D" id="3.40.50.300">
    <property type="entry name" value="P-loop containing nucleotide triphosphate hydrolases"/>
    <property type="match status" value="1"/>
</dbReference>
<keyword evidence="13" id="KW-0862">Zinc</keyword>
<evidence type="ECO:0000256" key="20">
    <source>
        <dbReference type="ARBA" id="ARBA00056384"/>
    </source>
</evidence>
<dbReference type="FunFam" id="3.30.1640.10:FF:000008">
    <property type="entry name" value="DNA helicase"/>
    <property type="match status" value="1"/>
</dbReference>
<keyword evidence="10" id="KW-0863">Zinc-finger</keyword>
<feature type="compositionally biased region" description="Acidic residues" evidence="26">
    <location>
        <begin position="1938"/>
        <end position="1952"/>
    </location>
</feature>
<dbReference type="InterPro" id="IPR012340">
    <property type="entry name" value="NA-bd_OB-fold"/>
</dbReference>
<evidence type="ECO:0000256" key="18">
    <source>
        <dbReference type="ARBA" id="ARBA00023306"/>
    </source>
</evidence>
<evidence type="ECO:0000256" key="1">
    <source>
        <dbReference type="ARBA" id="ARBA00004123"/>
    </source>
</evidence>
<feature type="compositionally biased region" description="Basic and acidic residues" evidence="26">
    <location>
        <begin position="1853"/>
        <end position="1866"/>
    </location>
</feature>
<dbReference type="InterPro" id="IPR059098">
    <property type="entry name" value="WHD_MCM2"/>
</dbReference>
<gene>
    <name evidence="30" type="ORF">AARE701A_LOCUS2998</name>
</gene>
<dbReference type="SMART" id="SM00350">
    <property type="entry name" value="MCM"/>
    <property type="match status" value="1"/>
</dbReference>
<feature type="domain" description="FF" evidence="29">
    <location>
        <begin position="1457"/>
        <end position="1512"/>
    </location>
</feature>
<evidence type="ECO:0000256" key="4">
    <source>
        <dbReference type="ARBA" id="ARBA00018925"/>
    </source>
</evidence>
<evidence type="ECO:0000256" key="22">
    <source>
        <dbReference type="ARBA" id="ARBA00064817"/>
    </source>
</evidence>
<dbReference type="PROSITE" id="PS51676">
    <property type="entry name" value="FF"/>
    <property type="match status" value="6"/>
</dbReference>
<dbReference type="Pfam" id="PF17207">
    <property type="entry name" value="MCM_OB"/>
    <property type="match status" value="1"/>
</dbReference>
<evidence type="ECO:0000256" key="9">
    <source>
        <dbReference type="ARBA" id="ARBA00022741"/>
    </source>
</evidence>
<dbReference type="PRINTS" id="PR01658">
    <property type="entry name" value="MCMPROTEIN2"/>
</dbReference>
<dbReference type="Gene3D" id="1.10.10.440">
    <property type="entry name" value="FF domain"/>
    <property type="match status" value="5"/>
</dbReference>
<dbReference type="FunFam" id="1.10.10.440:FF:000022">
    <property type="entry name" value="Pre-mRNA-processing protein 40A"/>
    <property type="match status" value="1"/>
</dbReference>
<dbReference type="GO" id="GO:0006397">
    <property type="term" value="P:mRNA processing"/>
    <property type="evidence" value="ECO:0007669"/>
    <property type="project" value="UniProtKB-KW"/>
</dbReference>
<keyword evidence="9" id="KW-0547">Nucleotide-binding</keyword>
<feature type="compositionally biased region" description="Basic and acidic residues" evidence="26">
    <location>
        <begin position="1790"/>
        <end position="1843"/>
    </location>
</feature>
<organism evidence="30 31">
    <name type="scientific">Arabidopsis arenosa</name>
    <name type="common">Sand rock-cress</name>
    <name type="synonym">Cardaminopsis arenosa</name>
    <dbReference type="NCBI Taxonomy" id="38785"/>
    <lineage>
        <taxon>Eukaryota</taxon>
        <taxon>Viridiplantae</taxon>
        <taxon>Streptophyta</taxon>
        <taxon>Embryophyta</taxon>
        <taxon>Tracheophyta</taxon>
        <taxon>Spermatophyta</taxon>
        <taxon>Magnoliopsida</taxon>
        <taxon>eudicotyledons</taxon>
        <taxon>Gunneridae</taxon>
        <taxon>Pentapetalae</taxon>
        <taxon>rosids</taxon>
        <taxon>malvids</taxon>
        <taxon>Brassicales</taxon>
        <taxon>Brassicaceae</taxon>
        <taxon>Camelineae</taxon>
        <taxon>Arabidopsis</taxon>
    </lineage>
</organism>
<feature type="domain" description="FF" evidence="29">
    <location>
        <begin position="1597"/>
        <end position="1660"/>
    </location>
</feature>
<dbReference type="Proteomes" id="UP000682877">
    <property type="component" value="Chromosome 1"/>
</dbReference>
<dbReference type="SUPFAM" id="SSF52540">
    <property type="entry name" value="P-loop containing nucleoside triphosphate hydrolases"/>
    <property type="match status" value="1"/>
</dbReference>
<feature type="compositionally biased region" description="Polar residues" evidence="26">
    <location>
        <begin position="8"/>
        <end position="36"/>
    </location>
</feature>
<dbReference type="GO" id="GO:0017116">
    <property type="term" value="F:single-stranded DNA helicase activity"/>
    <property type="evidence" value="ECO:0007669"/>
    <property type="project" value="TreeGrafter"/>
</dbReference>
<dbReference type="InterPro" id="IPR036020">
    <property type="entry name" value="WW_dom_sf"/>
</dbReference>
<dbReference type="PROSITE" id="PS50051">
    <property type="entry name" value="MCM_2"/>
    <property type="match status" value="1"/>
</dbReference>
<keyword evidence="8" id="KW-0677">Repeat</keyword>
<feature type="region of interest" description="Disordered" evidence="26">
    <location>
        <begin position="1256"/>
        <end position="1301"/>
    </location>
</feature>
<dbReference type="SMART" id="SM00441">
    <property type="entry name" value="FF"/>
    <property type="match status" value="4"/>
</dbReference>
<proteinExistence type="inferred from homology"/>
<dbReference type="GO" id="GO:0070063">
    <property type="term" value="F:RNA polymerase binding"/>
    <property type="evidence" value="ECO:0007669"/>
    <property type="project" value="UniProtKB-ARBA"/>
</dbReference>
<evidence type="ECO:0000259" key="28">
    <source>
        <dbReference type="PROSITE" id="PS50051"/>
    </source>
</evidence>
<evidence type="ECO:0000256" key="25">
    <source>
        <dbReference type="SAM" id="Coils"/>
    </source>
</evidence>
<dbReference type="PROSITE" id="PS00847">
    <property type="entry name" value="MCM_1"/>
    <property type="match status" value="1"/>
</dbReference>
<dbReference type="InterPro" id="IPR033762">
    <property type="entry name" value="MCM_OB"/>
</dbReference>
<dbReference type="Gene3D" id="3.30.1640.10">
    <property type="entry name" value="mini-chromosome maintenance (MCM) complex, chain A, domain 1"/>
    <property type="match status" value="1"/>
</dbReference>
<dbReference type="PANTHER" id="PTHR11630">
    <property type="entry name" value="DNA REPLICATION LICENSING FACTOR MCM FAMILY MEMBER"/>
    <property type="match status" value="1"/>
</dbReference>
<evidence type="ECO:0000256" key="10">
    <source>
        <dbReference type="ARBA" id="ARBA00022771"/>
    </source>
</evidence>
<dbReference type="Pfam" id="PF14551">
    <property type="entry name" value="MCM_N"/>
    <property type="match status" value="1"/>
</dbReference>
<evidence type="ECO:0000259" key="29">
    <source>
        <dbReference type="PROSITE" id="PS51676"/>
    </source>
</evidence>
<evidence type="ECO:0000313" key="30">
    <source>
        <dbReference type="EMBL" id="CAE5959476.1"/>
    </source>
</evidence>